<organism evidence="2 3">
    <name type="scientific">Pseudomonas mandelii JR-1</name>
    <dbReference type="NCBI Taxonomy" id="1147786"/>
    <lineage>
        <taxon>Bacteria</taxon>
        <taxon>Pseudomonadati</taxon>
        <taxon>Pseudomonadota</taxon>
        <taxon>Gammaproteobacteria</taxon>
        <taxon>Pseudomonadales</taxon>
        <taxon>Pseudomonadaceae</taxon>
        <taxon>Pseudomonas</taxon>
    </lineage>
</organism>
<reference evidence="2 3" key="1">
    <citation type="journal article" date="2012" name="J. Bacteriol.">
        <title>Genome sequence of cold-adapted Pseudomonas mandelii strain JR-1.</title>
        <authorList>
            <person name="Jang S.H."/>
            <person name="Kim J."/>
            <person name="Kim J."/>
            <person name="Hong S."/>
            <person name="Lee C."/>
        </authorList>
    </citation>
    <scope>NUCLEOTIDE SEQUENCE [LARGE SCALE GENOMIC DNA]</scope>
    <source>
        <strain evidence="2 3">JR-1</strain>
    </source>
</reference>
<dbReference type="KEGG" id="pman:OU5_5656"/>
<dbReference type="EMBL" id="CP005960">
    <property type="protein sequence ID" value="AHZ72735.1"/>
    <property type="molecule type" value="Genomic_DNA"/>
</dbReference>
<dbReference type="Proteomes" id="UP000026913">
    <property type="component" value="Chromosome"/>
</dbReference>
<name>A0A024EJK9_9PSED</name>
<accession>A0A024EJK9</accession>
<evidence type="ECO:0000313" key="2">
    <source>
        <dbReference type="EMBL" id="AHZ72735.1"/>
    </source>
</evidence>
<gene>
    <name evidence="2" type="ORF">OU5_5656</name>
</gene>
<feature type="region of interest" description="Disordered" evidence="1">
    <location>
        <begin position="1"/>
        <end position="22"/>
    </location>
</feature>
<sequence length="40" mass="4227">MLGTRQRDQSLVPGIGDGDNSLSIRWVKSGARSSMNHAAG</sequence>
<dbReference type="AlphaFoldDB" id="A0A024EJK9"/>
<evidence type="ECO:0000313" key="3">
    <source>
        <dbReference type="Proteomes" id="UP000026913"/>
    </source>
</evidence>
<dbReference type="HOGENOM" id="CLU_3295196_0_0_6"/>
<protein>
    <submittedName>
        <fullName evidence="2">Uncharacterized protein</fullName>
    </submittedName>
</protein>
<evidence type="ECO:0000256" key="1">
    <source>
        <dbReference type="SAM" id="MobiDB-lite"/>
    </source>
</evidence>
<proteinExistence type="predicted"/>